<dbReference type="InterPro" id="IPR009057">
    <property type="entry name" value="Homeodomain-like_sf"/>
</dbReference>
<dbReference type="Proteomes" id="UP000667802">
    <property type="component" value="Unassembled WGS sequence"/>
</dbReference>
<gene>
    <name evidence="2" type="ORF">G7B40_039705</name>
</gene>
<feature type="domain" description="Transposase Synechocystis PCC 6803" evidence="1">
    <location>
        <begin position="1"/>
        <end position="107"/>
    </location>
</feature>
<sequence>MSYSIDLRERALKYLEEGGSQTAASKLFKVSRKTLYNWQQRETLEPYKPTGRKRKLSKAQLARDVEANPDAYLRERAARFGVGVNTVWVALRQMKVSKKNDALCGKKA</sequence>
<name>A0AAP5MDI4_9CYAN</name>
<keyword evidence="3" id="KW-1185">Reference proteome</keyword>
<dbReference type="InterPro" id="IPR002622">
    <property type="entry name" value="Transposase_14"/>
</dbReference>
<organism evidence="2 3">
    <name type="scientific">Aetokthonos hydrillicola Thurmond2011</name>
    <dbReference type="NCBI Taxonomy" id="2712845"/>
    <lineage>
        <taxon>Bacteria</taxon>
        <taxon>Bacillati</taxon>
        <taxon>Cyanobacteriota</taxon>
        <taxon>Cyanophyceae</taxon>
        <taxon>Nostocales</taxon>
        <taxon>Hapalosiphonaceae</taxon>
        <taxon>Aetokthonos</taxon>
    </lineage>
</organism>
<proteinExistence type="predicted"/>
<dbReference type="AlphaFoldDB" id="A0AAP5MDI4"/>
<comment type="caution">
    <text evidence="2">The sequence shown here is derived from an EMBL/GenBank/DDBJ whole genome shotgun (WGS) entry which is preliminary data.</text>
</comment>
<dbReference type="Pfam" id="PF01710">
    <property type="entry name" value="HTH_Tnp_IS630"/>
    <property type="match status" value="1"/>
</dbReference>
<dbReference type="SUPFAM" id="SSF46689">
    <property type="entry name" value="Homeodomain-like"/>
    <property type="match status" value="1"/>
</dbReference>
<accession>A0AAP5MDI4</accession>
<dbReference type="EMBL" id="JAALHA020000037">
    <property type="protein sequence ID" value="MDR9900617.1"/>
    <property type="molecule type" value="Genomic_DNA"/>
</dbReference>
<evidence type="ECO:0000313" key="3">
    <source>
        <dbReference type="Proteomes" id="UP000667802"/>
    </source>
</evidence>
<evidence type="ECO:0000259" key="1">
    <source>
        <dbReference type="Pfam" id="PF01710"/>
    </source>
</evidence>
<dbReference type="RefSeq" id="WP_208341727.1">
    <property type="nucleotide sequence ID" value="NZ_CAWQFN010000023.1"/>
</dbReference>
<evidence type="ECO:0000313" key="2">
    <source>
        <dbReference type="EMBL" id="MDR9900617.1"/>
    </source>
</evidence>
<reference evidence="3" key="1">
    <citation type="journal article" date="2021" name="Science">
        <title>Hunting the eagle killer: A cyanobacterial neurotoxin causes vacuolar myelinopathy.</title>
        <authorList>
            <person name="Breinlinger S."/>
            <person name="Phillips T.J."/>
            <person name="Haram B.N."/>
            <person name="Mares J."/>
            <person name="Martinez Yerena J.A."/>
            <person name="Hrouzek P."/>
            <person name="Sobotka R."/>
            <person name="Henderson W.M."/>
            <person name="Schmieder P."/>
            <person name="Williams S.M."/>
            <person name="Lauderdale J.D."/>
            <person name="Wilde H.D."/>
            <person name="Gerrin W."/>
            <person name="Kust A."/>
            <person name="Washington J.W."/>
            <person name="Wagner C."/>
            <person name="Geier B."/>
            <person name="Liebeke M."/>
            <person name="Enke H."/>
            <person name="Niedermeyer T.H.J."/>
            <person name="Wilde S.B."/>
        </authorList>
    </citation>
    <scope>NUCLEOTIDE SEQUENCE [LARGE SCALE GENOMIC DNA]</scope>
    <source>
        <strain evidence="3">Thurmond2011</strain>
    </source>
</reference>
<protein>
    <submittedName>
        <fullName evidence="2">Transposase</fullName>
    </submittedName>
</protein>